<keyword evidence="2" id="KW-1185">Reference proteome</keyword>
<proteinExistence type="predicted"/>
<dbReference type="AlphaFoldDB" id="A0A9P6MHM0"/>
<evidence type="ECO:0000313" key="2">
    <source>
        <dbReference type="Proteomes" id="UP000749646"/>
    </source>
</evidence>
<comment type="caution">
    <text evidence="1">The sequence shown here is derived from an EMBL/GenBank/DDBJ whole genome shotgun (WGS) entry which is preliminary data.</text>
</comment>
<dbReference type="EMBL" id="JAAAHW010000714">
    <property type="protein sequence ID" value="KAF9999667.1"/>
    <property type="molecule type" value="Genomic_DNA"/>
</dbReference>
<reference evidence="1" key="1">
    <citation type="journal article" date="2020" name="Fungal Divers.">
        <title>Resolving the Mortierellaceae phylogeny through synthesis of multi-gene phylogenetics and phylogenomics.</title>
        <authorList>
            <person name="Vandepol N."/>
            <person name="Liber J."/>
            <person name="Desiro A."/>
            <person name="Na H."/>
            <person name="Kennedy M."/>
            <person name="Barry K."/>
            <person name="Grigoriev I.V."/>
            <person name="Miller A.N."/>
            <person name="O'Donnell K."/>
            <person name="Stajich J.E."/>
            <person name="Bonito G."/>
        </authorList>
    </citation>
    <scope>NUCLEOTIDE SEQUENCE</scope>
    <source>
        <strain evidence="1">MES-2147</strain>
    </source>
</reference>
<evidence type="ECO:0000313" key="1">
    <source>
        <dbReference type="EMBL" id="KAF9999667.1"/>
    </source>
</evidence>
<protein>
    <submittedName>
        <fullName evidence="1">Uncharacterized protein</fullName>
    </submittedName>
</protein>
<sequence>MGRIFHVYQEPSEQTPTFSSNPTSAINITTTTTTSSRQQNITSLRPNDALMTMHLGFLDLVRGKFEELIQIRRTFSVTDRIYGQITELFARVQENLAADELPYSIAWRRVLRRMDEIIWSNMFTLFYLQQQQQQQQ</sequence>
<organism evidence="1 2">
    <name type="scientific">Modicella reniformis</name>
    <dbReference type="NCBI Taxonomy" id="1440133"/>
    <lineage>
        <taxon>Eukaryota</taxon>
        <taxon>Fungi</taxon>
        <taxon>Fungi incertae sedis</taxon>
        <taxon>Mucoromycota</taxon>
        <taxon>Mortierellomycotina</taxon>
        <taxon>Mortierellomycetes</taxon>
        <taxon>Mortierellales</taxon>
        <taxon>Mortierellaceae</taxon>
        <taxon>Modicella</taxon>
    </lineage>
</organism>
<accession>A0A9P6MHM0</accession>
<dbReference type="Proteomes" id="UP000749646">
    <property type="component" value="Unassembled WGS sequence"/>
</dbReference>
<gene>
    <name evidence="1" type="ORF">BGZ65_005014</name>
</gene>
<name>A0A9P6MHM0_9FUNG</name>
<dbReference type="OrthoDB" id="10490290at2759"/>